<gene>
    <name evidence="2" type="ORF">N8I84_03715</name>
</gene>
<dbReference type="Proteomes" id="UP001061298">
    <property type="component" value="Chromosome"/>
</dbReference>
<protein>
    <submittedName>
        <fullName evidence="2">Uncharacterized protein</fullName>
    </submittedName>
</protein>
<evidence type="ECO:0000256" key="1">
    <source>
        <dbReference type="SAM" id="MobiDB-lite"/>
    </source>
</evidence>
<accession>A0ABY6DUA0</accession>
<proteinExistence type="predicted"/>
<reference evidence="2" key="1">
    <citation type="submission" date="2022-10" db="EMBL/GenBank/DDBJ databases">
        <authorList>
            <person name="Mo P."/>
        </authorList>
    </citation>
    <scope>NUCLEOTIDE SEQUENCE</scope>
    <source>
        <strain evidence="2">HUAS 13-4</strain>
    </source>
</reference>
<feature type="region of interest" description="Disordered" evidence="1">
    <location>
        <begin position="110"/>
        <end position="129"/>
    </location>
</feature>
<evidence type="ECO:0000313" key="3">
    <source>
        <dbReference type="Proteomes" id="UP001061298"/>
    </source>
</evidence>
<keyword evidence="3" id="KW-1185">Reference proteome</keyword>
<organism evidence="2 3">
    <name type="scientific">Streptomyces cynarae</name>
    <dbReference type="NCBI Taxonomy" id="2981134"/>
    <lineage>
        <taxon>Bacteria</taxon>
        <taxon>Bacillati</taxon>
        <taxon>Actinomycetota</taxon>
        <taxon>Actinomycetes</taxon>
        <taxon>Kitasatosporales</taxon>
        <taxon>Streptomycetaceae</taxon>
        <taxon>Streptomyces</taxon>
    </lineage>
</organism>
<evidence type="ECO:0000313" key="2">
    <source>
        <dbReference type="EMBL" id="UXY17939.1"/>
    </source>
</evidence>
<sequence length="129" mass="13369">MPVDDGVERTVLCAGPYALERWRIGIVAAPGARVRHRAGPRQCGAARHRGHPGGRERLARAESLLLPAGLGRLRIEGPADVLLGHLPDLDLDVRTPLLAAGHGPAAIAALGEGLTPEGPSKPTRPASGV</sequence>
<dbReference type="EMBL" id="CP106793">
    <property type="protein sequence ID" value="UXY17939.1"/>
    <property type="molecule type" value="Genomic_DNA"/>
</dbReference>
<name>A0ABY6DUA0_9ACTN</name>
<dbReference type="RefSeq" id="WP_263228116.1">
    <property type="nucleotide sequence ID" value="NZ_CP106793.1"/>
</dbReference>